<dbReference type="NCBIfam" id="NF041366">
    <property type="entry name" value="GntA_guanitoxin"/>
    <property type="match status" value="1"/>
</dbReference>
<protein>
    <submittedName>
        <fullName evidence="1">Guanitoxin biosynthesis heme-dependent pre-guanitoxin N-hydroxylase GntA</fullName>
    </submittedName>
</protein>
<gene>
    <name evidence="1" type="primary">gntA</name>
    <name evidence="1" type="ORF">ABT188_27480</name>
</gene>
<name>A0ABV1T2N2_9ACTN</name>
<dbReference type="PANTHER" id="PTHR40045">
    <property type="entry name" value="YCGG FAMILY PROTEIN"/>
    <property type="match status" value="1"/>
</dbReference>
<accession>A0ABV1T2N2</accession>
<sequence>MAHQDLVQEFGLWMESDSFTCLGARASLRQDVLVTRVYDELDTEEDTERLHRDLTRFVAERLPGDTDFASFAAVFRGPVRIGEEEFEDILWRQLDRLHRVDARDHAWDDGYSSDPESPKFGYSVAGHAFFVAGLNPASSRVSRRFSHPVLVFNSHHQFDRLKAQGTYFGLQRRIREREIRLQGDVNPMLSDHGESSEARQYSGRAVPADWRCPFPAHAAGGTEYGHPGSDGSAHP</sequence>
<evidence type="ECO:0000313" key="1">
    <source>
        <dbReference type="EMBL" id="MER6168248.1"/>
    </source>
</evidence>
<keyword evidence="2" id="KW-1185">Reference proteome</keyword>
<dbReference type="Pfam" id="PF08892">
    <property type="entry name" value="YqcI_YcgG"/>
    <property type="match status" value="1"/>
</dbReference>
<dbReference type="PANTHER" id="PTHR40045:SF1">
    <property type="entry name" value="YQCI_YCGG FAMILY PROTEIN"/>
    <property type="match status" value="1"/>
</dbReference>
<comment type="caution">
    <text evidence="1">The sequence shown here is derived from an EMBL/GenBank/DDBJ whole genome shotgun (WGS) entry which is preliminary data.</text>
</comment>
<proteinExistence type="predicted"/>
<dbReference type="EMBL" id="JBEOZY010000037">
    <property type="protein sequence ID" value="MER6168248.1"/>
    <property type="molecule type" value="Genomic_DNA"/>
</dbReference>
<dbReference type="InterPro" id="IPR014988">
    <property type="entry name" value="Uncharacterised_YqcI/YcgG"/>
</dbReference>
<organism evidence="1 2">
    <name type="scientific">Streptomyces violaceorubidus</name>
    <dbReference type="NCBI Taxonomy" id="284042"/>
    <lineage>
        <taxon>Bacteria</taxon>
        <taxon>Bacillati</taxon>
        <taxon>Actinomycetota</taxon>
        <taxon>Actinomycetes</taxon>
        <taxon>Kitasatosporales</taxon>
        <taxon>Streptomycetaceae</taxon>
        <taxon>Streptomyces</taxon>
    </lineage>
</organism>
<reference evidence="1 2" key="1">
    <citation type="submission" date="2024-06" db="EMBL/GenBank/DDBJ databases">
        <title>The Natural Products Discovery Center: Release of the First 8490 Sequenced Strains for Exploring Actinobacteria Biosynthetic Diversity.</title>
        <authorList>
            <person name="Kalkreuter E."/>
            <person name="Kautsar S.A."/>
            <person name="Yang D."/>
            <person name="Bader C.D."/>
            <person name="Teijaro C.N."/>
            <person name="Fluegel L."/>
            <person name="Davis C.M."/>
            <person name="Simpson J.R."/>
            <person name="Lauterbach L."/>
            <person name="Steele A.D."/>
            <person name="Gui C."/>
            <person name="Meng S."/>
            <person name="Li G."/>
            <person name="Viehrig K."/>
            <person name="Ye F."/>
            <person name="Su P."/>
            <person name="Kiefer A.F."/>
            <person name="Nichols A."/>
            <person name="Cepeda A.J."/>
            <person name="Yan W."/>
            <person name="Fan B."/>
            <person name="Jiang Y."/>
            <person name="Adhikari A."/>
            <person name="Zheng C.-J."/>
            <person name="Schuster L."/>
            <person name="Cowan T.M."/>
            <person name="Smanski M.J."/>
            <person name="Chevrette M.G."/>
            <person name="De Carvalho L.P.S."/>
            <person name="Shen B."/>
        </authorList>
    </citation>
    <scope>NUCLEOTIDE SEQUENCE [LARGE SCALE GENOMIC DNA]</scope>
    <source>
        <strain evidence="1 2">NPDC001615</strain>
    </source>
</reference>
<dbReference type="RefSeq" id="WP_352149612.1">
    <property type="nucleotide sequence ID" value="NZ_JBEOZY010000037.1"/>
</dbReference>
<dbReference type="Proteomes" id="UP001496720">
    <property type="component" value="Unassembled WGS sequence"/>
</dbReference>
<evidence type="ECO:0000313" key="2">
    <source>
        <dbReference type="Proteomes" id="UP001496720"/>
    </source>
</evidence>